<dbReference type="InterPro" id="IPR002201">
    <property type="entry name" value="Glyco_trans_9"/>
</dbReference>
<dbReference type="SUPFAM" id="SSF53756">
    <property type="entry name" value="UDP-Glycosyltransferase/glycogen phosphorylase"/>
    <property type="match status" value="1"/>
</dbReference>
<dbReference type="Pfam" id="PF01075">
    <property type="entry name" value="Glyco_transf_9"/>
    <property type="match status" value="1"/>
</dbReference>
<dbReference type="EMBL" id="JBHUOM010000048">
    <property type="protein sequence ID" value="MFD2938163.1"/>
    <property type="molecule type" value="Genomic_DNA"/>
</dbReference>
<sequence>MNLNSLIKVLKRSPILQGVLVLADAGLWFIDTLVILTTRRPKALVPTLLVLKFDQIGDYVAWRNYLRVLLQHPIYKGYRIVLCGSSSFRQLAEHFDSDVIHQFIWVDIYKLVTRPLYRLQLARQLRQLGATVSINPTYSRVLVLDDYLTRVTDAAVRIGCATDFTNTKRWEAWLGNQYFTQLLPTGTDIVFEVERYRCIFSAIIGTELSPQLPHFPVDGLPAVELPPRYAIVAPGASAIEKIWPMANFAGVITQLQLTHSFNWIVTGTQAEHHFYQQLRQLLPSHILLTDTTGQLSLPQLLQAVSGAVFVLSNDSGTAHLAAAFHTPCVAVSHGLALGRWSPYPEAYGLPIRHVYPPYINQHLTNIDAIAPDFQKQSPLSIRDVRVEDVLAATEMLLRDPVAKPLTD</sequence>
<evidence type="ECO:0000313" key="4">
    <source>
        <dbReference type="Proteomes" id="UP001597512"/>
    </source>
</evidence>
<gene>
    <name evidence="3" type="ORF">ACFS25_30645</name>
</gene>
<reference evidence="4" key="1">
    <citation type="journal article" date="2019" name="Int. J. Syst. Evol. Microbiol.">
        <title>The Global Catalogue of Microorganisms (GCM) 10K type strain sequencing project: providing services to taxonomists for standard genome sequencing and annotation.</title>
        <authorList>
            <consortium name="The Broad Institute Genomics Platform"/>
            <consortium name="The Broad Institute Genome Sequencing Center for Infectious Disease"/>
            <person name="Wu L."/>
            <person name="Ma J."/>
        </authorList>
    </citation>
    <scope>NUCLEOTIDE SEQUENCE [LARGE SCALE GENOMIC DNA]</scope>
    <source>
        <strain evidence="4">KCTC 52490</strain>
    </source>
</reference>
<evidence type="ECO:0000313" key="3">
    <source>
        <dbReference type="EMBL" id="MFD2938163.1"/>
    </source>
</evidence>
<dbReference type="Gene3D" id="3.40.50.2000">
    <property type="entry name" value="Glycogen Phosphorylase B"/>
    <property type="match status" value="2"/>
</dbReference>
<comment type="caution">
    <text evidence="3">The sequence shown here is derived from an EMBL/GenBank/DDBJ whole genome shotgun (WGS) entry which is preliminary data.</text>
</comment>
<keyword evidence="1" id="KW-0328">Glycosyltransferase</keyword>
<dbReference type="RefSeq" id="WP_381508849.1">
    <property type="nucleotide sequence ID" value="NZ_JBHUOM010000048.1"/>
</dbReference>
<proteinExistence type="predicted"/>
<keyword evidence="4" id="KW-1185">Reference proteome</keyword>
<evidence type="ECO:0000256" key="2">
    <source>
        <dbReference type="ARBA" id="ARBA00022679"/>
    </source>
</evidence>
<evidence type="ECO:0000256" key="1">
    <source>
        <dbReference type="ARBA" id="ARBA00022676"/>
    </source>
</evidence>
<dbReference type="InterPro" id="IPR051199">
    <property type="entry name" value="LPS_LOS_Heptosyltrfase"/>
</dbReference>
<organism evidence="3 4">
    <name type="scientific">Spirosoma flavum</name>
    <dbReference type="NCBI Taxonomy" id="2048557"/>
    <lineage>
        <taxon>Bacteria</taxon>
        <taxon>Pseudomonadati</taxon>
        <taxon>Bacteroidota</taxon>
        <taxon>Cytophagia</taxon>
        <taxon>Cytophagales</taxon>
        <taxon>Cytophagaceae</taxon>
        <taxon>Spirosoma</taxon>
    </lineage>
</organism>
<accession>A0ABW6AUP7</accession>
<dbReference type="CDD" id="cd03789">
    <property type="entry name" value="GT9_LPS_heptosyltransferase"/>
    <property type="match status" value="1"/>
</dbReference>
<name>A0ABW6AUP7_9BACT</name>
<keyword evidence="2" id="KW-0808">Transferase</keyword>
<dbReference type="PANTHER" id="PTHR30160:SF1">
    <property type="entry name" value="LIPOPOLYSACCHARIDE 1,2-N-ACETYLGLUCOSAMINETRANSFERASE-RELATED"/>
    <property type="match status" value="1"/>
</dbReference>
<dbReference type="Proteomes" id="UP001597512">
    <property type="component" value="Unassembled WGS sequence"/>
</dbReference>
<dbReference type="PANTHER" id="PTHR30160">
    <property type="entry name" value="TETRAACYLDISACCHARIDE 4'-KINASE-RELATED"/>
    <property type="match status" value="1"/>
</dbReference>
<protein>
    <submittedName>
        <fullName evidence="3">Glycosyltransferase family 9 protein</fullName>
    </submittedName>
</protein>